<feature type="domain" description="Metalloprotease TldD/E central" evidence="4">
    <location>
        <begin position="121"/>
        <end position="224"/>
    </location>
</feature>
<proteinExistence type="inferred from homology"/>
<dbReference type="InterPro" id="IPR035068">
    <property type="entry name" value="TldD/PmbA_N"/>
</dbReference>
<dbReference type="GO" id="GO:0006508">
    <property type="term" value="P:proteolysis"/>
    <property type="evidence" value="ECO:0007669"/>
    <property type="project" value="InterPro"/>
</dbReference>
<dbReference type="PANTHER" id="PTHR43421">
    <property type="entry name" value="METALLOPROTEASE PMBA"/>
    <property type="match status" value="1"/>
</dbReference>
<name>A0A845A0H7_9SPHN</name>
<dbReference type="InterPro" id="IPR045569">
    <property type="entry name" value="Metalloprtase-TldD/E_C"/>
</dbReference>
<reference evidence="5 6" key="1">
    <citation type="submission" date="2019-12" db="EMBL/GenBank/DDBJ databases">
        <title>Genomic-based taxomic classification of the family Erythrobacteraceae.</title>
        <authorList>
            <person name="Xu L."/>
        </authorList>
    </citation>
    <scope>NUCLEOTIDE SEQUENCE [LARGE SCALE GENOMIC DNA]</scope>
    <source>
        <strain evidence="5 6">KCTC 52763</strain>
    </source>
</reference>
<protein>
    <submittedName>
        <fullName evidence="5">TldD/PmbA family protein</fullName>
    </submittedName>
</protein>
<organism evidence="5 6">
    <name type="scientific">Pontixanthobacter aquaemixtae</name>
    <dbReference type="NCBI Taxonomy" id="1958940"/>
    <lineage>
        <taxon>Bacteria</taxon>
        <taxon>Pseudomonadati</taxon>
        <taxon>Pseudomonadota</taxon>
        <taxon>Alphaproteobacteria</taxon>
        <taxon>Sphingomonadales</taxon>
        <taxon>Erythrobacteraceae</taxon>
        <taxon>Pontixanthobacter</taxon>
    </lineage>
</organism>
<evidence type="ECO:0000259" key="2">
    <source>
        <dbReference type="Pfam" id="PF01523"/>
    </source>
</evidence>
<dbReference type="GO" id="GO:0005829">
    <property type="term" value="C:cytosol"/>
    <property type="evidence" value="ECO:0007669"/>
    <property type="project" value="TreeGrafter"/>
</dbReference>
<dbReference type="RefSeq" id="WP_160604893.1">
    <property type="nucleotide sequence ID" value="NZ_WTYX01000002.1"/>
</dbReference>
<evidence type="ECO:0000313" key="6">
    <source>
        <dbReference type="Proteomes" id="UP000442714"/>
    </source>
</evidence>
<keyword evidence="6" id="KW-1185">Reference proteome</keyword>
<evidence type="ECO:0000259" key="3">
    <source>
        <dbReference type="Pfam" id="PF19289"/>
    </source>
</evidence>
<dbReference type="SUPFAM" id="SSF111283">
    <property type="entry name" value="Putative modulator of DNA gyrase, PmbA/TldD"/>
    <property type="match status" value="1"/>
</dbReference>
<gene>
    <name evidence="5" type="ORF">GRI41_10120</name>
</gene>
<comment type="caution">
    <text evidence="5">The sequence shown here is derived from an EMBL/GenBank/DDBJ whole genome shotgun (WGS) entry which is preliminary data.</text>
</comment>
<dbReference type="InterPro" id="IPR045570">
    <property type="entry name" value="Metalloprtase-TldD/E_cen_dom"/>
</dbReference>
<dbReference type="EMBL" id="WTYX01000002">
    <property type="protein sequence ID" value="MXO91179.1"/>
    <property type="molecule type" value="Genomic_DNA"/>
</dbReference>
<dbReference type="PANTHER" id="PTHR43421:SF1">
    <property type="entry name" value="METALLOPROTEASE PMBA"/>
    <property type="match status" value="1"/>
</dbReference>
<dbReference type="Pfam" id="PF19289">
    <property type="entry name" value="PmbA_TldD_3rd"/>
    <property type="match status" value="1"/>
</dbReference>
<sequence length="448" mass="46337">MIDAAQAQDSCARLVELASKAGADAADAVAVEAASESVSVRLGDLEDVERSESAEIGLRVFIGQRSATISTSDFSDAGFAEICERAVAMARLAPEDPYAGLAPEDMLASGGAAELDLADDAEPEPAAIKARALEIEEAARAVPGVTNSNGASAGFTRATRALVTSHGFSGAYDSTSHSLSASMIAGEGETMQRDYDYRVGRHLSDLPPPESIGKSAGERAVARLNPEPLPSGAMPVVFDPRVGGSLVDHLLGAMNGMAIARRSSFLLDRLEEDLFAPSVRIVDEPLRPRGLRSRPFDGEGLPTASRALVENGRVTGWLLNAASARQLGLSPTGHAARGTGGSPGISASNVHVEAGVLSPAELIADIEDGVLVSELIGQGVNGTTGDYSRGASGFRIRDGAIAGPASDFTIAGNLIDMFRALTPANDLAMYRAINVPTMRVDGMTIAGK</sequence>
<accession>A0A845A0H7</accession>
<evidence type="ECO:0000313" key="5">
    <source>
        <dbReference type="EMBL" id="MXO91179.1"/>
    </source>
</evidence>
<dbReference type="Proteomes" id="UP000442714">
    <property type="component" value="Unassembled WGS sequence"/>
</dbReference>
<dbReference type="OrthoDB" id="9803618at2"/>
<dbReference type="Pfam" id="PF01523">
    <property type="entry name" value="PmbA_TldD_1st"/>
    <property type="match status" value="1"/>
</dbReference>
<dbReference type="AlphaFoldDB" id="A0A845A0H7"/>
<evidence type="ECO:0000259" key="4">
    <source>
        <dbReference type="Pfam" id="PF19290"/>
    </source>
</evidence>
<dbReference type="InterPro" id="IPR047657">
    <property type="entry name" value="PmbA"/>
</dbReference>
<dbReference type="GO" id="GO:0008237">
    <property type="term" value="F:metallopeptidase activity"/>
    <property type="evidence" value="ECO:0007669"/>
    <property type="project" value="InterPro"/>
</dbReference>
<feature type="domain" description="Metalloprotease TldD/E C-terminal" evidence="3">
    <location>
        <begin position="231"/>
        <end position="447"/>
    </location>
</feature>
<dbReference type="InterPro" id="IPR036059">
    <property type="entry name" value="TldD/PmbA_sf"/>
</dbReference>
<dbReference type="InterPro" id="IPR002510">
    <property type="entry name" value="Metalloprtase-TldD/E_N"/>
</dbReference>
<dbReference type="Pfam" id="PF19290">
    <property type="entry name" value="PmbA_TldD_2nd"/>
    <property type="match status" value="1"/>
</dbReference>
<dbReference type="Gene3D" id="3.30.2290.10">
    <property type="entry name" value="PmbA/TldD superfamily"/>
    <property type="match status" value="1"/>
</dbReference>
<comment type="similarity">
    <text evidence="1">Belongs to the peptidase U62 family.</text>
</comment>
<evidence type="ECO:0000256" key="1">
    <source>
        <dbReference type="ARBA" id="ARBA00005836"/>
    </source>
</evidence>
<feature type="domain" description="Metalloprotease TldD/E N-terminal" evidence="2">
    <location>
        <begin position="26"/>
        <end position="90"/>
    </location>
</feature>